<name>W9QKI4_9ROSA</name>
<evidence type="ECO:0000313" key="2">
    <source>
        <dbReference type="EMBL" id="EXB29198.1"/>
    </source>
</evidence>
<feature type="region of interest" description="Disordered" evidence="1">
    <location>
        <begin position="13"/>
        <end position="102"/>
    </location>
</feature>
<sequence>MYDSWSGLALNANRIQESIERWAGTETREEPRKEAHWEEGGQAQDPSPQAETTRAGLRFEGELNNEETKDEKVPEGESAPAREARVRRRPRWLNGFELNGGH</sequence>
<dbReference type="EMBL" id="KE343429">
    <property type="protein sequence ID" value="EXB29198.1"/>
    <property type="molecule type" value="Genomic_DNA"/>
</dbReference>
<feature type="compositionally biased region" description="Basic and acidic residues" evidence="1">
    <location>
        <begin position="57"/>
        <end position="84"/>
    </location>
</feature>
<protein>
    <submittedName>
        <fullName evidence="2">Uncharacterized protein</fullName>
    </submittedName>
</protein>
<dbReference type="AlphaFoldDB" id="W9QKI4"/>
<evidence type="ECO:0000256" key="1">
    <source>
        <dbReference type="SAM" id="MobiDB-lite"/>
    </source>
</evidence>
<organism evidence="2 3">
    <name type="scientific">Morus notabilis</name>
    <dbReference type="NCBI Taxonomy" id="981085"/>
    <lineage>
        <taxon>Eukaryota</taxon>
        <taxon>Viridiplantae</taxon>
        <taxon>Streptophyta</taxon>
        <taxon>Embryophyta</taxon>
        <taxon>Tracheophyta</taxon>
        <taxon>Spermatophyta</taxon>
        <taxon>Magnoliopsida</taxon>
        <taxon>eudicotyledons</taxon>
        <taxon>Gunneridae</taxon>
        <taxon>Pentapetalae</taxon>
        <taxon>rosids</taxon>
        <taxon>fabids</taxon>
        <taxon>Rosales</taxon>
        <taxon>Moraceae</taxon>
        <taxon>Moreae</taxon>
        <taxon>Morus</taxon>
    </lineage>
</organism>
<dbReference type="Proteomes" id="UP000030645">
    <property type="component" value="Unassembled WGS sequence"/>
</dbReference>
<evidence type="ECO:0000313" key="3">
    <source>
        <dbReference type="Proteomes" id="UP000030645"/>
    </source>
</evidence>
<keyword evidence="3" id="KW-1185">Reference proteome</keyword>
<accession>W9QKI4</accession>
<proteinExistence type="predicted"/>
<feature type="compositionally biased region" description="Basic and acidic residues" evidence="1">
    <location>
        <begin position="26"/>
        <end position="39"/>
    </location>
</feature>
<reference evidence="3" key="1">
    <citation type="submission" date="2013-01" db="EMBL/GenBank/DDBJ databases">
        <title>Draft Genome Sequence of a Mulberry Tree, Morus notabilis C.K. Schneid.</title>
        <authorList>
            <person name="He N."/>
            <person name="Zhao S."/>
        </authorList>
    </citation>
    <scope>NUCLEOTIDE SEQUENCE</scope>
</reference>
<gene>
    <name evidence="2" type="ORF">L484_019734</name>
</gene>